<dbReference type="Proteomes" id="UP000324222">
    <property type="component" value="Unassembled WGS sequence"/>
</dbReference>
<dbReference type="EMBL" id="VSRR010003299">
    <property type="protein sequence ID" value="MPC35545.1"/>
    <property type="molecule type" value="Genomic_DNA"/>
</dbReference>
<name>A0A5B7EQ76_PORTR</name>
<comment type="caution">
    <text evidence="1">The sequence shown here is derived from an EMBL/GenBank/DDBJ whole genome shotgun (WGS) entry which is preliminary data.</text>
</comment>
<sequence>MEGKSGERIVRRIRAGPHLAHTGSIVYLPMLPPPLPLLPFVIWLHKFRKQCGYQGSRIPARVVGTSANVAAPSLPLVSDWLIDAVTIRPSRVPPLGPPRVT</sequence>
<reference evidence="1 2" key="1">
    <citation type="submission" date="2019-05" db="EMBL/GenBank/DDBJ databases">
        <title>Another draft genome of Portunus trituberculatus and its Hox gene families provides insights of decapod evolution.</title>
        <authorList>
            <person name="Jeong J.-H."/>
            <person name="Song I."/>
            <person name="Kim S."/>
            <person name="Choi T."/>
            <person name="Kim D."/>
            <person name="Ryu S."/>
            <person name="Kim W."/>
        </authorList>
    </citation>
    <scope>NUCLEOTIDE SEQUENCE [LARGE SCALE GENOMIC DNA]</scope>
    <source>
        <tissue evidence="1">Muscle</tissue>
    </source>
</reference>
<organism evidence="1 2">
    <name type="scientific">Portunus trituberculatus</name>
    <name type="common">Swimming crab</name>
    <name type="synonym">Neptunus trituberculatus</name>
    <dbReference type="NCBI Taxonomy" id="210409"/>
    <lineage>
        <taxon>Eukaryota</taxon>
        <taxon>Metazoa</taxon>
        <taxon>Ecdysozoa</taxon>
        <taxon>Arthropoda</taxon>
        <taxon>Crustacea</taxon>
        <taxon>Multicrustacea</taxon>
        <taxon>Malacostraca</taxon>
        <taxon>Eumalacostraca</taxon>
        <taxon>Eucarida</taxon>
        <taxon>Decapoda</taxon>
        <taxon>Pleocyemata</taxon>
        <taxon>Brachyura</taxon>
        <taxon>Eubrachyura</taxon>
        <taxon>Portunoidea</taxon>
        <taxon>Portunidae</taxon>
        <taxon>Portuninae</taxon>
        <taxon>Portunus</taxon>
    </lineage>
</organism>
<protein>
    <submittedName>
        <fullName evidence="1">Uncharacterized protein</fullName>
    </submittedName>
</protein>
<evidence type="ECO:0000313" key="1">
    <source>
        <dbReference type="EMBL" id="MPC35545.1"/>
    </source>
</evidence>
<gene>
    <name evidence="1" type="ORF">E2C01_028970</name>
</gene>
<evidence type="ECO:0000313" key="2">
    <source>
        <dbReference type="Proteomes" id="UP000324222"/>
    </source>
</evidence>
<keyword evidence="2" id="KW-1185">Reference proteome</keyword>
<proteinExistence type="predicted"/>
<dbReference type="AlphaFoldDB" id="A0A5B7EQ76"/>
<accession>A0A5B7EQ76</accession>